<keyword evidence="2" id="KW-1185">Reference proteome</keyword>
<dbReference type="InterPro" id="IPR008042">
    <property type="entry name" value="Retrotrans_Pao"/>
</dbReference>
<name>A0A6H5GGV6_9HEMI</name>
<accession>A0A6H5GGV6</accession>
<dbReference type="AlphaFoldDB" id="A0A6H5GGV6"/>
<dbReference type="Proteomes" id="UP000479000">
    <property type="component" value="Unassembled WGS sequence"/>
</dbReference>
<gene>
    <name evidence="1" type="ORF">NTEN_LOCUS8514</name>
</gene>
<dbReference type="Pfam" id="PF05380">
    <property type="entry name" value="Peptidase_A17"/>
    <property type="match status" value="1"/>
</dbReference>
<protein>
    <recommendedName>
        <fullName evidence="3">Reverse transcriptase domain-containing protein</fullName>
    </recommendedName>
</protein>
<reference evidence="1 2" key="1">
    <citation type="submission" date="2020-02" db="EMBL/GenBank/DDBJ databases">
        <authorList>
            <person name="Ferguson B K."/>
        </authorList>
    </citation>
    <scope>NUCLEOTIDE SEQUENCE [LARGE SCALE GENOMIC DNA]</scope>
</reference>
<evidence type="ECO:0000313" key="2">
    <source>
        <dbReference type="Proteomes" id="UP000479000"/>
    </source>
</evidence>
<proteinExistence type="predicted"/>
<sequence>MFGATCSPFHLAAVINHLLDEYTRKDIQPFTFTNTISILKKSFYVDNCVTSSPNEQEVDKFVSEAQAIFSKSKFDLRGWEVSNPSLATVSNSSVLELSWEKKFDTLSVNPSNWKLSACTITKRTILSFAQRVFDPIGFTCPTTLYPKLLLQKLWTSKIPWDLEVDDDTKKTFMDWIDELPALGTIRIPRWFVRSSQAVREWSIHTFCDASKDAYGAVVFVRTETDSE</sequence>
<evidence type="ECO:0000313" key="1">
    <source>
        <dbReference type="EMBL" id="CAB0002727.1"/>
    </source>
</evidence>
<organism evidence="1 2">
    <name type="scientific">Nesidiocoris tenuis</name>
    <dbReference type="NCBI Taxonomy" id="355587"/>
    <lineage>
        <taxon>Eukaryota</taxon>
        <taxon>Metazoa</taxon>
        <taxon>Ecdysozoa</taxon>
        <taxon>Arthropoda</taxon>
        <taxon>Hexapoda</taxon>
        <taxon>Insecta</taxon>
        <taxon>Pterygota</taxon>
        <taxon>Neoptera</taxon>
        <taxon>Paraneoptera</taxon>
        <taxon>Hemiptera</taxon>
        <taxon>Heteroptera</taxon>
        <taxon>Panheteroptera</taxon>
        <taxon>Cimicomorpha</taxon>
        <taxon>Miridae</taxon>
        <taxon>Dicyphina</taxon>
        <taxon>Nesidiocoris</taxon>
    </lineage>
</organism>
<dbReference type="EMBL" id="CADCXU010012845">
    <property type="protein sequence ID" value="CAB0002727.1"/>
    <property type="molecule type" value="Genomic_DNA"/>
</dbReference>
<evidence type="ECO:0008006" key="3">
    <source>
        <dbReference type="Google" id="ProtNLM"/>
    </source>
</evidence>
<feature type="non-terminal residue" evidence="1">
    <location>
        <position position="227"/>
    </location>
</feature>
<dbReference type="PANTHER" id="PTHR47331">
    <property type="entry name" value="PHD-TYPE DOMAIN-CONTAINING PROTEIN"/>
    <property type="match status" value="1"/>
</dbReference>
<dbReference type="OrthoDB" id="6777813at2759"/>